<evidence type="ECO:0000313" key="1">
    <source>
        <dbReference type="EMBL" id="JAD94594.1"/>
    </source>
</evidence>
<name>A0A0A9E1G9_ARUDO</name>
<dbReference type="EMBL" id="GBRH01203301">
    <property type="protein sequence ID" value="JAD94594.1"/>
    <property type="molecule type" value="Transcribed_RNA"/>
</dbReference>
<proteinExistence type="predicted"/>
<reference evidence="1" key="2">
    <citation type="journal article" date="2015" name="Data Brief">
        <title>Shoot transcriptome of the giant reed, Arundo donax.</title>
        <authorList>
            <person name="Barrero R.A."/>
            <person name="Guerrero F.D."/>
            <person name="Moolhuijzen P."/>
            <person name="Goolsby J.A."/>
            <person name="Tidwell J."/>
            <person name="Bellgard S.E."/>
            <person name="Bellgard M.I."/>
        </authorList>
    </citation>
    <scope>NUCLEOTIDE SEQUENCE</scope>
    <source>
        <tissue evidence="1">Shoot tissue taken approximately 20 cm above the soil surface</tissue>
    </source>
</reference>
<accession>A0A0A9E1G9</accession>
<reference evidence="1" key="1">
    <citation type="submission" date="2014-09" db="EMBL/GenBank/DDBJ databases">
        <authorList>
            <person name="Magalhaes I.L.F."/>
            <person name="Oliveira U."/>
            <person name="Santos F.R."/>
            <person name="Vidigal T.H.D.A."/>
            <person name="Brescovit A.D."/>
            <person name="Santos A.J."/>
        </authorList>
    </citation>
    <scope>NUCLEOTIDE SEQUENCE</scope>
    <source>
        <tissue evidence="1">Shoot tissue taken approximately 20 cm above the soil surface</tissue>
    </source>
</reference>
<sequence length="55" mass="6017">MPSRHGQALPHGCEGDREWRRREWPWGRGACGGMEGQERGLAQWAQHATGSGSSG</sequence>
<protein>
    <submittedName>
        <fullName evidence="1">Uncharacterized protein</fullName>
    </submittedName>
</protein>
<organism evidence="1">
    <name type="scientific">Arundo donax</name>
    <name type="common">Giant reed</name>
    <name type="synonym">Donax arundinaceus</name>
    <dbReference type="NCBI Taxonomy" id="35708"/>
    <lineage>
        <taxon>Eukaryota</taxon>
        <taxon>Viridiplantae</taxon>
        <taxon>Streptophyta</taxon>
        <taxon>Embryophyta</taxon>
        <taxon>Tracheophyta</taxon>
        <taxon>Spermatophyta</taxon>
        <taxon>Magnoliopsida</taxon>
        <taxon>Liliopsida</taxon>
        <taxon>Poales</taxon>
        <taxon>Poaceae</taxon>
        <taxon>PACMAD clade</taxon>
        <taxon>Arundinoideae</taxon>
        <taxon>Arundineae</taxon>
        <taxon>Arundo</taxon>
    </lineage>
</organism>
<dbReference type="AlphaFoldDB" id="A0A0A9E1G9"/>